<name>A0A9D1FWD9_9BACT</name>
<dbReference type="AlphaFoldDB" id="A0A9D1FWD9"/>
<reference evidence="1" key="2">
    <citation type="journal article" date="2021" name="PeerJ">
        <title>Extensive microbial diversity within the chicken gut microbiome revealed by metagenomics and culture.</title>
        <authorList>
            <person name="Gilroy R."/>
            <person name="Ravi A."/>
            <person name="Getino M."/>
            <person name="Pursley I."/>
            <person name="Horton D.L."/>
            <person name="Alikhan N.F."/>
            <person name="Baker D."/>
            <person name="Gharbi K."/>
            <person name="Hall N."/>
            <person name="Watson M."/>
            <person name="Adriaenssens E.M."/>
            <person name="Foster-Nyarko E."/>
            <person name="Jarju S."/>
            <person name="Secka A."/>
            <person name="Antonio M."/>
            <person name="Oren A."/>
            <person name="Chaudhuri R.R."/>
            <person name="La Ragione R."/>
            <person name="Hildebrand F."/>
            <person name="Pallen M.J."/>
        </authorList>
    </citation>
    <scope>NUCLEOTIDE SEQUENCE</scope>
    <source>
        <strain evidence="1">CHK152-2994</strain>
    </source>
</reference>
<evidence type="ECO:0000313" key="1">
    <source>
        <dbReference type="EMBL" id="HIS82954.1"/>
    </source>
</evidence>
<feature type="non-terminal residue" evidence="1">
    <location>
        <position position="390"/>
    </location>
</feature>
<accession>A0A9D1FWD9</accession>
<dbReference type="Proteomes" id="UP000824139">
    <property type="component" value="Unassembled WGS sequence"/>
</dbReference>
<evidence type="ECO:0000313" key="2">
    <source>
        <dbReference type="Proteomes" id="UP000824139"/>
    </source>
</evidence>
<reference evidence="1" key="1">
    <citation type="submission" date="2020-10" db="EMBL/GenBank/DDBJ databases">
        <authorList>
            <person name="Gilroy R."/>
        </authorList>
    </citation>
    <scope>NUCLEOTIDE SEQUENCE</scope>
    <source>
        <strain evidence="1">CHK152-2994</strain>
    </source>
</reference>
<dbReference type="EMBL" id="DVJO01000107">
    <property type="protein sequence ID" value="HIS82954.1"/>
    <property type="molecule type" value="Genomic_DNA"/>
</dbReference>
<sequence>MGLSASQARLLTITARKSDCEYESMRLSHQKIALSRDMNKISAEYDNAMAQTKLIYDYYGKDSESTDLTYGLLMTPSAINNYTPAPITDSSGRVVLDSRLAKAARDAGIPQEGLDGLPSSDVRNKFIDSLASTGYISQFQADNIKKTTYNQMAGVGSADLVNVSTTTGTLQDLIDAVSNEYYDFSDVVGFNNQFVDDVKFESQANGTATTAENKVSFADILNGNYMLLAETHDGDNGETSYNNLTVDGGVADVLCNMTVWDCMFEVFESKLDTGDPKTQAALAYARRMVTDMMTNLGAGEDDGTKGDYGSHSGVGTVGTGSGDYSWDGKNIHDNWGDWREYRDKYDSKVNGWARDDASADTIGLNGIYNHDNDGKSDDDSCMSVATVNVS</sequence>
<gene>
    <name evidence="1" type="ORF">IAD41_05035</name>
</gene>
<organism evidence="1 2">
    <name type="scientific">Candidatus Scatenecus faecavium</name>
    <dbReference type="NCBI Taxonomy" id="2840915"/>
    <lineage>
        <taxon>Bacteria</taxon>
        <taxon>Candidatus Scatenecus</taxon>
    </lineage>
</organism>
<comment type="caution">
    <text evidence="1">The sequence shown here is derived from an EMBL/GenBank/DDBJ whole genome shotgun (WGS) entry which is preliminary data.</text>
</comment>
<protein>
    <submittedName>
        <fullName evidence="1">Uncharacterized protein</fullName>
    </submittedName>
</protein>
<proteinExistence type="predicted"/>